<protein>
    <submittedName>
        <fullName evidence="1">Uncharacterized protein</fullName>
    </submittedName>
</protein>
<gene>
    <name evidence="1" type="ORF">BCR44DRAFT_40100</name>
</gene>
<sequence length="246" mass="26752">MRKSIHLLRSAGYHLGLAIGSTSMPTSTALSLPSILRAHQVYAHLAAWLARADLGPTTLATYIAASREFAPALPADWPPLVLTTDPNSAYFQALSPAIAQLLHALSTRIVLPSVPVYDHVNKDKQLKGLEIAVDSLKQTMRLWPGVPGWILGLDASSPEGDEIVRRVVGEVAARAEWVSGGVSACFEYFGVPEDKKADKRSVREVVEVVRRRARPAMPEQGWKAELEVESVGRQVKEVSDDGADGW</sequence>
<dbReference type="AlphaFoldDB" id="A0A1Y2H7K5"/>
<evidence type="ECO:0000313" key="2">
    <source>
        <dbReference type="Proteomes" id="UP000193411"/>
    </source>
</evidence>
<name>A0A1Y2H7K5_9FUNG</name>
<evidence type="ECO:0000313" key="1">
    <source>
        <dbReference type="EMBL" id="ORZ30539.1"/>
    </source>
</evidence>
<accession>A0A1Y2H7K5</accession>
<reference evidence="1 2" key="1">
    <citation type="submission" date="2016-07" db="EMBL/GenBank/DDBJ databases">
        <title>Pervasive Adenine N6-methylation of Active Genes in Fungi.</title>
        <authorList>
            <consortium name="DOE Joint Genome Institute"/>
            <person name="Mondo S.J."/>
            <person name="Dannebaum R.O."/>
            <person name="Kuo R.C."/>
            <person name="Labutti K."/>
            <person name="Haridas S."/>
            <person name="Kuo A."/>
            <person name="Salamov A."/>
            <person name="Ahrendt S.R."/>
            <person name="Lipzen A."/>
            <person name="Sullivan W."/>
            <person name="Andreopoulos W.B."/>
            <person name="Clum A."/>
            <person name="Lindquist E."/>
            <person name="Daum C."/>
            <person name="Ramamoorthy G.K."/>
            <person name="Gryganskyi A."/>
            <person name="Culley D."/>
            <person name="Magnuson J.K."/>
            <person name="James T.Y."/>
            <person name="O'Malley M.A."/>
            <person name="Stajich J.E."/>
            <person name="Spatafora J.W."/>
            <person name="Visel A."/>
            <person name="Grigoriev I.V."/>
        </authorList>
    </citation>
    <scope>NUCLEOTIDE SEQUENCE [LARGE SCALE GENOMIC DNA]</scope>
    <source>
        <strain evidence="1 2">PL171</strain>
    </source>
</reference>
<proteinExistence type="predicted"/>
<comment type="caution">
    <text evidence="1">The sequence shown here is derived from an EMBL/GenBank/DDBJ whole genome shotgun (WGS) entry which is preliminary data.</text>
</comment>
<dbReference type="Proteomes" id="UP000193411">
    <property type="component" value="Unassembled WGS sequence"/>
</dbReference>
<organism evidence="1 2">
    <name type="scientific">Catenaria anguillulae PL171</name>
    <dbReference type="NCBI Taxonomy" id="765915"/>
    <lineage>
        <taxon>Eukaryota</taxon>
        <taxon>Fungi</taxon>
        <taxon>Fungi incertae sedis</taxon>
        <taxon>Blastocladiomycota</taxon>
        <taxon>Blastocladiomycetes</taxon>
        <taxon>Blastocladiales</taxon>
        <taxon>Catenariaceae</taxon>
        <taxon>Catenaria</taxon>
    </lineage>
</organism>
<keyword evidence="2" id="KW-1185">Reference proteome</keyword>
<dbReference type="EMBL" id="MCFL01000081">
    <property type="protein sequence ID" value="ORZ30539.1"/>
    <property type="molecule type" value="Genomic_DNA"/>
</dbReference>